<dbReference type="InterPro" id="IPR051844">
    <property type="entry name" value="USH2_Complex_Protein"/>
</dbReference>
<evidence type="ECO:0000256" key="3">
    <source>
        <dbReference type="ARBA" id="ARBA00023273"/>
    </source>
</evidence>
<sequence>MDKIYIKQGYYIARNIKIVLKKIRRKPHVRRHLTWKPLVKVRRRKMSQTDLQDSRKGDVILRNLIRQLLTEDESIRFKIALHNFKISKSVTTLCHQLKPIINSTEKIMLLLELSTRLPPSLQEDFHRLCSLQYPHYDAYYHIYHSGNAMPESSKVIAKDSSGQFKIVSSSSDTKLYMANNNLKNSSDQSSLQGTSVTSGIYSEHDDAVSYKMDVKDNESDVFVWTPQYGQIDANSSAFVSKGAKNVVNKRVFLERQNGSLGIGIRGGKEYGSEIFVNHVEEGGAADKQGIKVGDRILEVNGTSFNQMTHAEAVTLMRNAWNVIMMVQAVPQNGEMQEALHIKELEMVLFPSSNDFKLGCATNRKQKSKFLKVKAVDRHSPSEKAGLCVGDFIVKIDGIDVRTLSDKQIMSLTKTKRLTMLIKRLVTDDDATPHLSVTSMKNNENRMRNEPHMSSPNDLSTNSQEDYDDEVSTNQLGIEDQHLAHERVKAIYSSPFSPHTPFSSEKSWTSQRLVFKSDCITPPARGRPDLRSPYQYEMRSHSAGRDSQPILVSRPGPGIRYIRSRSQSPHILRQRMPRPRYSKQDLEMIRGIQRGMEKRQRAIRLSYYNAASVDNLDWEI</sequence>
<evidence type="ECO:0000313" key="7">
    <source>
        <dbReference type="Proteomes" id="UP000507470"/>
    </source>
</evidence>
<evidence type="ECO:0000256" key="2">
    <source>
        <dbReference type="ARBA" id="ARBA00022737"/>
    </source>
</evidence>
<dbReference type="GO" id="GO:0005886">
    <property type="term" value="C:plasma membrane"/>
    <property type="evidence" value="ECO:0007669"/>
    <property type="project" value="TreeGrafter"/>
</dbReference>
<dbReference type="PROSITE" id="PS50106">
    <property type="entry name" value="PDZ"/>
    <property type="match status" value="2"/>
</dbReference>
<dbReference type="Gene3D" id="2.30.42.10">
    <property type="match status" value="2"/>
</dbReference>
<name>A0A6J8EUW7_MYTCO</name>
<reference evidence="6 7" key="1">
    <citation type="submission" date="2020-06" db="EMBL/GenBank/DDBJ databases">
        <authorList>
            <person name="Li R."/>
            <person name="Bekaert M."/>
        </authorList>
    </citation>
    <scope>NUCLEOTIDE SEQUENCE [LARGE SCALE GENOMIC DNA]</scope>
    <source>
        <strain evidence="7">wild</strain>
    </source>
</reference>
<keyword evidence="2" id="KW-0677">Repeat</keyword>
<gene>
    <name evidence="6" type="ORF">MCOR_54990</name>
</gene>
<dbReference type="GO" id="GO:0032426">
    <property type="term" value="C:stereocilium tip"/>
    <property type="evidence" value="ECO:0007669"/>
    <property type="project" value="TreeGrafter"/>
</dbReference>
<dbReference type="InterPro" id="IPR036034">
    <property type="entry name" value="PDZ_sf"/>
</dbReference>
<dbReference type="SMART" id="SM00228">
    <property type="entry name" value="PDZ"/>
    <property type="match status" value="2"/>
</dbReference>
<dbReference type="CDD" id="cd00136">
    <property type="entry name" value="PDZ_canonical"/>
    <property type="match status" value="1"/>
</dbReference>
<dbReference type="InterPro" id="IPR041489">
    <property type="entry name" value="PDZ_6"/>
</dbReference>
<dbReference type="SUPFAM" id="SSF50156">
    <property type="entry name" value="PDZ domain-like"/>
    <property type="match status" value="2"/>
</dbReference>
<evidence type="ECO:0000259" key="5">
    <source>
        <dbReference type="PROSITE" id="PS50106"/>
    </source>
</evidence>
<dbReference type="PANTHER" id="PTHR23116">
    <property type="entry name" value="PDZ DOMAIN CONTAINING WHIRLIN AND HARMONIN-RELATED"/>
    <property type="match status" value="1"/>
</dbReference>
<dbReference type="InterPro" id="IPR001478">
    <property type="entry name" value="PDZ"/>
</dbReference>
<feature type="compositionally biased region" description="Polar residues" evidence="4">
    <location>
        <begin position="451"/>
        <end position="463"/>
    </location>
</feature>
<evidence type="ECO:0000256" key="4">
    <source>
        <dbReference type="SAM" id="MobiDB-lite"/>
    </source>
</evidence>
<evidence type="ECO:0000313" key="6">
    <source>
        <dbReference type="EMBL" id="CAC5422981.1"/>
    </source>
</evidence>
<organism evidence="6 7">
    <name type="scientific">Mytilus coruscus</name>
    <name type="common">Sea mussel</name>
    <dbReference type="NCBI Taxonomy" id="42192"/>
    <lineage>
        <taxon>Eukaryota</taxon>
        <taxon>Metazoa</taxon>
        <taxon>Spiralia</taxon>
        <taxon>Lophotrochozoa</taxon>
        <taxon>Mollusca</taxon>
        <taxon>Bivalvia</taxon>
        <taxon>Autobranchia</taxon>
        <taxon>Pteriomorphia</taxon>
        <taxon>Mytilida</taxon>
        <taxon>Mytiloidea</taxon>
        <taxon>Mytilidae</taxon>
        <taxon>Mytilinae</taxon>
        <taxon>Mytilus</taxon>
    </lineage>
</organism>
<protein>
    <submittedName>
        <fullName evidence="6">PDZD7</fullName>
    </submittedName>
</protein>
<keyword evidence="7" id="KW-1185">Reference proteome</keyword>
<dbReference type="AlphaFoldDB" id="A0A6J8EUW7"/>
<dbReference type="EMBL" id="CACVKT020009704">
    <property type="protein sequence ID" value="CAC5422981.1"/>
    <property type="molecule type" value="Genomic_DNA"/>
</dbReference>
<feature type="region of interest" description="Disordered" evidence="4">
    <location>
        <begin position="432"/>
        <end position="465"/>
    </location>
</feature>
<keyword evidence="3" id="KW-0966">Cell projection</keyword>
<accession>A0A6J8EUW7</accession>
<dbReference type="Gene3D" id="1.20.1160.20">
    <property type="match status" value="1"/>
</dbReference>
<dbReference type="GO" id="GO:0002142">
    <property type="term" value="C:stereocilia ankle link complex"/>
    <property type="evidence" value="ECO:0007669"/>
    <property type="project" value="TreeGrafter"/>
</dbReference>
<dbReference type="Pfam" id="PF17820">
    <property type="entry name" value="PDZ_6"/>
    <property type="match status" value="1"/>
</dbReference>
<feature type="domain" description="PDZ" evidence="5">
    <location>
        <begin position="345"/>
        <end position="413"/>
    </location>
</feature>
<dbReference type="GO" id="GO:0005929">
    <property type="term" value="C:cilium"/>
    <property type="evidence" value="ECO:0007669"/>
    <property type="project" value="TreeGrafter"/>
</dbReference>
<evidence type="ECO:0000256" key="1">
    <source>
        <dbReference type="ARBA" id="ARBA00004316"/>
    </source>
</evidence>
<dbReference type="OrthoDB" id="10029564at2759"/>
<comment type="subcellular location">
    <subcellularLocation>
        <location evidence="1">Cell projection</location>
    </subcellularLocation>
</comment>
<proteinExistence type="predicted"/>
<feature type="domain" description="PDZ" evidence="5">
    <location>
        <begin position="250"/>
        <end position="331"/>
    </location>
</feature>
<dbReference type="Proteomes" id="UP000507470">
    <property type="component" value="Unassembled WGS sequence"/>
</dbReference>
<dbReference type="Pfam" id="PF00595">
    <property type="entry name" value="PDZ"/>
    <property type="match status" value="1"/>
</dbReference>
<dbReference type="PANTHER" id="PTHR23116:SF29">
    <property type="entry name" value="PDZ DOMAIN-CONTAINING PROTEIN 7"/>
    <property type="match status" value="1"/>
</dbReference>